<sequence>GECSCDLDCGLNIDFGGLYDDIVPLVNGFATGLKGNLPLTSASGSDWTSHITGDYSARESDARFPKLDNGTGEYGQLLLREAWSDFTAIMAPALPADPLKDGQQMEAMIALSGVQALGSGFVPLGLGLALDCTEGDCQDREAGGYDGQVNGGMVCSYSLDEAENRCSSTVLAVAPEGQLPDGHLPVMRAPAFGGLEGKTQARRTVILALPLTELIDDASQVRASVIVVNEDIGTGMSSVLEGRTFPSDSGMPAALAGRTYSPTVSLDAHWITVASDDVEGGVTTRWNVYMVGDAAFTAPMPPDGTTDPFSPLAGTGMVNVTHLGMSLGDGAESLASL</sequence>
<gene>
    <name evidence="1" type="ORF">METZ01_LOCUS332224</name>
</gene>
<evidence type="ECO:0000313" key="1">
    <source>
        <dbReference type="EMBL" id="SVC79370.1"/>
    </source>
</evidence>
<proteinExistence type="predicted"/>
<name>A0A382Q317_9ZZZZ</name>
<protein>
    <submittedName>
        <fullName evidence="1">Uncharacterized protein</fullName>
    </submittedName>
</protein>
<organism evidence="1">
    <name type="scientific">marine metagenome</name>
    <dbReference type="NCBI Taxonomy" id="408172"/>
    <lineage>
        <taxon>unclassified sequences</taxon>
        <taxon>metagenomes</taxon>
        <taxon>ecological metagenomes</taxon>
    </lineage>
</organism>
<reference evidence="1" key="1">
    <citation type="submission" date="2018-05" db="EMBL/GenBank/DDBJ databases">
        <authorList>
            <person name="Lanie J.A."/>
            <person name="Ng W.-L."/>
            <person name="Kazmierczak K.M."/>
            <person name="Andrzejewski T.M."/>
            <person name="Davidsen T.M."/>
            <person name="Wayne K.J."/>
            <person name="Tettelin H."/>
            <person name="Glass J.I."/>
            <person name="Rusch D."/>
            <person name="Podicherti R."/>
            <person name="Tsui H.-C.T."/>
            <person name="Winkler M.E."/>
        </authorList>
    </citation>
    <scope>NUCLEOTIDE SEQUENCE</scope>
</reference>
<dbReference type="AlphaFoldDB" id="A0A382Q317"/>
<accession>A0A382Q317</accession>
<dbReference type="EMBL" id="UINC01111273">
    <property type="protein sequence ID" value="SVC79370.1"/>
    <property type="molecule type" value="Genomic_DNA"/>
</dbReference>
<feature type="non-terminal residue" evidence="1">
    <location>
        <position position="337"/>
    </location>
</feature>
<feature type="non-terminal residue" evidence="1">
    <location>
        <position position="1"/>
    </location>
</feature>